<sequence length="77" mass="8442">MGSNPMAGATHRWSSARYGSTEEAQERRARTWDVCRRGVAGFLATSSNPMAAATHRWSSAKYGSTEEADKWFCGLKG</sequence>
<feature type="region of interest" description="Disordered" evidence="1">
    <location>
        <begin position="1"/>
        <end position="30"/>
    </location>
</feature>
<dbReference type="Proteomes" id="UP000704712">
    <property type="component" value="Unassembled WGS sequence"/>
</dbReference>
<proteinExistence type="predicted"/>
<evidence type="ECO:0000313" key="2">
    <source>
        <dbReference type="EMBL" id="KAF4144068.1"/>
    </source>
</evidence>
<accession>A0A8S9V0Z5</accession>
<gene>
    <name evidence="2" type="ORF">GN958_ATG06736</name>
</gene>
<dbReference type="AlphaFoldDB" id="A0A8S9V0Z5"/>
<name>A0A8S9V0Z5_PHYIN</name>
<dbReference type="EMBL" id="JAACNO010000901">
    <property type="protein sequence ID" value="KAF4144068.1"/>
    <property type="molecule type" value="Genomic_DNA"/>
</dbReference>
<comment type="caution">
    <text evidence="2">The sequence shown here is derived from an EMBL/GenBank/DDBJ whole genome shotgun (WGS) entry which is preliminary data.</text>
</comment>
<reference evidence="2" key="1">
    <citation type="submission" date="2020-03" db="EMBL/GenBank/DDBJ databases">
        <title>Hybrid Assembly of Korean Phytophthora infestans isolates.</title>
        <authorList>
            <person name="Prokchorchik M."/>
            <person name="Lee Y."/>
            <person name="Seo J."/>
            <person name="Cho J.-H."/>
            <person name="Park Y.-E."/>
            <person name="Jang D.-C."/>
            <person name="Im J.-S."/>
            <person name="Choi J.-G."/>
            <person name="Park H.-J."/>
            <person name="Lee G.-B."/>
            <person name="Lee Y.-G."/>
            <person name="Hong S.-Y."/>
            <person name="Cho K."/>
            <person name="Sohn K.H."/>
        </authorList>
    </citation>
    <scope>NUCLEOTIDE SEQUENCE</scope>
    <source>
        <strain evidence="2">KR_2_A2</strain>
    </source>
</reference>
<evidence type="ECO:0000256" key="1">
    <source>
        <dbReference type="SAM" id="MobiDB-lite"/>
    </source>
</evidence>
<evidence type="ECO:0000313" key="3">
    <source>
        <dbReference type="Proteomes" id="UP000704712"/>
    </source>
</evidence>
<protein>
    <submittedName>
        <fullName evidence="2">Uncharacterized protein</fullName>
    </submittedName>
</protein>
<organism evidence="2 3">
    <name type="scientific">Phytophthora infestans</name>
    <name type="common">Potato late blight agent</name>
    <name type="synonym">Botrytis infestans</name>
    <dbReference type="NCBI Taxonomy" id="4787"/>
    <lineage>
        <taxon>Eukaryota</taxon>
        <taxon>Sar</taxon>
        <taxon>Stramenopiles</taxon>
        <taxon>Oomycota</taxon>
        <taxon>Peronosporomycetes</taxon>
        <taxon>Peronosporales</taxon>
        <taxon>Peronosporaceae</taxon>
        <taxon>Phytophthora</taxon>
    </lineage>
</organism>